<dbReference type="PANTHER" id="PTHR34203:SF15">
    <property type="entry name" value="SLL1173 PROTEIN"/>
    <property type="match status" value="1"/>
</dbReference>
<sequence>MLEKDFIEQANNLPQSFLNAMISDKNIVIYGGGAACLWYVEWLRGHGIEPLCIIDSDLRQKGSYIDSVEIKSMDDVEREFGLYNLCVIIGSPKYKREISEILKKWKNVPVYSFETEIYCNFIKDVKMYRKYLLEHYDELDDVYQSLADEKSRETLDSILKGRITGNQDYFSNVMTLNQYFPDDIISLDENETIIEVGANDGSTLIELLDRLNRKYKRIYCFEPDVKCISIIREKIEKEKDDRIIFIPKGAGNKEETLYFKTDTEKGASRVVESGDYDYFIQVTSIDKEISEPISFIKMDIEGMELEALKGAEKTIKAYKPKLAICVYHNQEDIIDIPRYIKSLVPTYKMYIRHHNYGAAETVLYCV</sequence>
<dbReference type="EMBL" id="FOQK01000004">
    <property type="protein sequence ID" value="SFH76213.1"/>
    <property type="molecule type" value="Genomic_DNA"/>
</dbReference>
<dbReference type="PANTHER" id="PTHR34203">
    <property type="entry name" value="METHYLTRANSFERASE, FKBM FAMILY PROTEIN"/>
    <property type="match status" value="1"/>
</dbReference>
<dbReference type="OrthoDB" id="5329963at2"/>
<dbReference type="Proteomes" id="UP000183639">
    <property type="component" value="Unassembled WGS sequence"/>
</dbReference>
<reference evidence="2 3" key="1">
    <citation type="submission" date="2016-10" db="EMBL/GenBank/DDBJ databases">
        <authorList>
            <person name="de Groot N.N."/>
        </authorList>
    </citation>
    <scope>NUCLEOTIDE SEQUENCE [LARGE SCALE GENOMIC DNA]</scope>
    <source>
        <strain evidence="2 3">Z108</strain>
    </source>
</reference>
<name>A0A1I3CPB8_SELRU</name>
<dbReference type="InterPro" id="IPR029063">
    <property type="entry name" value="SAM-dependent_MTases_sf"/>
</dbReference>
<protein>
    <submittedName>
        <fullName evidence="2">Methyltransferase, FkbM family</fullName>
    </submittedName>
</protein>
<accession>A0A1I3CPB8</accession>
<dbReference type="NCBIfam" id="TIGR01444">
    <property type="entry name" value="fkbM_fam"/>
    <property type="match status" value="1"/>
</dbReference>
<evidence type="ECO:0000313" key="2">
    <source>
        <dbReference type="EMBL" id="SFH76213.1"/>
    </source>
</evidence>
<keyword evidence="2" id="KW-0489">Methyltransferase</keyword>
<dbReference type="GO" id="GO:0032259">
    <property type="term" value="P:methylation"/>
    <property type="evidence" value="ECO:0007669"/>
    <property type="project" value="UniProtKB-KW"/>
</dbReference>
<gene>
    <name evidence="2" type="ORF">SAMN04487861_10445</name>
</gene>
<dbReference type="SUPFAM" id="SSF53335">
    <property type="entry name" value="S-adenosyl-L-methionine-dependent methyltransferases"/>
    <property type="match status" value="1"/>
</dbReference>
<feature type="domain" description="Methyltransferase FkbM" evidence="1">
    <location>
        <begin position="195"/>
        <end position="341"/>
    </location>
</feature>
<dbReference type="InterPro" id="IPR052514">
    <property type="entry name" value="SAM-dependent_MTase"/>
</dbReference>
<dbReference type="InterPro" id="IPR006342">
    <property type="entry name" value="FkbM_mtfrase"/>
</dbReference>
<dbReference type="Gene3D" id="3.40.50.150">
    <property type="entry name" value="Vaccinia Virus protein VP39"/>
    <property type="match status" value="1"/>
</dbReference>
<dbReference type="RefSeq" id="WP_075442352.1">
    <property type="nucleotide sequence ID" value="NZ_FOQK01000004.1"/>
</dbReference>
<dbReference type="AlphaFoldDB" id="A0A1I3CPB8"/>
<evidence type="ECO:0000313" key="3">
    <source>
        <dbReference type="Proteomes" id="UP000183639"/>
    </source>
</evidence>
<evidence type="ECO:0000259" key="1">
    <source>
        <dbReference type="Pfam" id="PF05050"/>
    </source>
</evidence>
<keyword evidence="2" id="KW-0808">Transferase</keyword>
<proteinExistence type="predicted"/>
<dbReference type="GO" id="GO:0008168">
    <property type="term" value="F:methyltransferase activity"/>
    <property type="evidence" value="ECO:0007669"/>
    <property type="project" value="UniProtKB-KW"/>
</dbReference>
<dbReference type="Pfam" id="PF05050">
    <property type="entry name" value="Methyltransf_21"/>
    <property type="match status" value="1"/>
</dbReference>
<organism evidence="2 3">
    <name type="scientific">Selenomonas ruminantium</name>
    <dbReference type="NCBI Taxonomy" id="971"/>
    <lineage>
        <taxon>Bacteria</taxon>
        <taxon>Bacillati</taxon>
        <taxon>Bacillota</taxon>
        <taxon>Negativicutes</taxon>
        <taxon>Selenomonadales</taxon>
        <taxon>Selenomonadaceae</taxon>
        <taxon>Selenomonas</taxon>
    </lineage>
</organism>